<name>A0A1U7V5I4_NICSY</name>
<dbReference type="STRING" id="4096.A0A1U7V5I4"/>
<dbReference type="InterPro" id="IPR043502">
    <property type="entry name" value="DNA/RNA_pol_sf"/>
</dbReference>
<evidence type="ECO:0000313" key="1">
    <source>
        <dbReference type="Proteomes" id="UP000189701"/>
    </source>
</evidence>
<reference evidence="1" key="1">
    <citation type="journal article" date="2013" name="Genome Biol.">
        <title>Reference genomes and transcriptomes of Nicotiana sylvestris and Nicotiana tomentosiformis.</title>
        <authorList>
            <person name="Sierro N."/>
            <person name="Battey J.N."/>
            <person name="Ouadi S."/>
            <person name="Bovet L."/>
            <person name="Goepfert S."/>
            <person name="Bakaher N."/>
            <person name="Peitsch M.C."/>
            <person name="Ivanov N.V."/>
        </authorList>
    </citation>
    <scope>NUCLEOTIDE SEQUENCE [LARGE SCALE GENOMIC DNA]</scope>
</reference>
<dbReference type="Proteomes" id="UP000189701">
    <property type="component" value="Unplaced"/>
</dbReference>
<keyword evidence="1" id="KW-1185">Reference proteome</keyword>
<dbReference type="Gene3D" id="1.10.340.70">
    <property type="match status" value="1"/>
</dbReference>
<evidence type="ECO:0000313" key="2">
    <source>
        <dbReference type="RefSeq" id="XP_009757494.1"/>
    </source>
</evidence>
<reference evidence="2" key="2">
    <citation type="submission" date="2025-08" db="UniProtKB">
        <authorList>
            <consortium name="RefSeq"/>
        </authorList>
    </citation>
    <scope>IDENTIFICATION</scope>
    <source>
        <tissue evidence="2">Leaf</tissue>
    </source>
</reference>
<dbReference type="Gene3D" id="3.30.70.270">
    <property type="match status" value="1"/>
</dbReference>
<dbReference type="FunFam" id="3.30.70.270:FF:000020">
    <property type="entry name" value="Transposon Tf2-6 polyprotein-like Protein"/>
    <property type="match status" value="1"/>
</dbReference>
<organism evidence="1 2">
    <name type="scientific">Nicotiana sylvestris</name>
    <name type="common">Wood tobacco</name>
    <name type="synonym">South American tobacco</name>
    <dbReference type="NCBI Taxonomy" id="4096"/>
    <lineage>
        <taxon>Eukaryota</taxon>
        <taxon>Viridiplantae</taxon>
        <taxon>Streptophyta</taxon>
        <taxon>Embryophyta</taxon>
        <taxon>Tracheophyta</taxon>
        <taxon>Spermatophyta</taxon>
        <taxon>Magnoliopsida</taxon>
        <taxon>eudicotyledons</taxon>
        <taxon>Gunneridae</taxon>
        <taxon>Pentapetalae</taxon>
        <taxon>asterids</taxon>
        <taxon>lamiids</taxon>
        <taxon>Solanales</taxon>
        <taxon>Solanaceae</taxon>
        <taxon>Nicotianoideae</taxon>
        <taxon>Nicotianeae</taxon>
        <taxon>Nicotiana</taxon>
    </lineage>
</organism>
<dbReference type="InterPro" id="IPR043128">
    <property type="entry name" value="Rev_trsase/Diguanyl_cyclase"/>
</dbReference>
<proteinExistence type="predicted"/>
<protein>
    <submittedName>
        <fullName evidence="2">Uncharacterized protein LOC104210320</fullName>
    </submittedName>
</protein>
<dbReference type="RefSeq" id="XP_009757494.1">
    <property type="nucleotide sequence ID" value="XM_009759192.1"/>
</dbReference>
<dbReference type="eggNOG" id="KOG0017">
    <property type="taxonomic scope" value="Eukaryota"/>
</dbReference>
<gene>
    <name evidence="2" type="primary">LOC104210320</name>
</gene>
<sequence length="297" mass="34385">MLFGLKNTGATYIRAMMTRFHNMIHKEIEIGYNLKLNPVKCMFGVSARKLFGFIISRKGIELDPSKIKAIQELPPPESKKDVMNFLGRLNYISRFIAQSIVICQPIFKLLKKYSAIKWTKQCQKAFDIIKEKFVKSTSAGSPEPEKPLLLYLIQNEFAYALATLSSMVHHPDKNYIDVIKVEIRDQHAYCFQVDEEPYGKLWEVLYRRIPDLGLLRCLDATEATRLLQEIHRGTCEPHMNALTLAKKILRGGYLWMTIASDIIHYVQKCHQFQIHEDFIRVLLNELNVMGLTWSFAA</sequence>
<dbReference type="SUPFAM" id="SSF56672">
    <property type="entry name" value="DNA/RNA polymerases"/>
    <property type="match status" value="1"/>
</dbReference>
<dbReference type="PANTHER" id="PTHR48475:SF1">
    <property type="entry name" value="RNASE H TYPE-1 DOMAIN-CONTAINING PROTEIN"/>
    <property type="match status" value="1"/>
</dbReference>
<accession>A0A1U7V5I4</accession>
<dbReference type="PANTHER" id="PTHR48475">
    <property type="entry name" value="RIBONUCLEASE H"/>
    <property type="match status" value="1"/>
</dbReference>
<dbReference type="AlphaFoldDB" id="A0A1U7V5I4"/>